<keyword evidence="5 7" id="KW-0456">Lyase</keyword>
<organism evidence="8 9">
    <name type="scientific">Phenylobacterium deserti</name>
    <dbReference type="NCBI Taxonomy" id="1914756"/>
    <lineage>
        <taxon>Bacteria</taxon>
        <taxon>Pseudomonadati</taxon>
        <taxon>Pseudomonadota</taxon>
        <taxon>Alphaproteobacteria</taxon>
        <taxon>Caulobacterales</taxon>
        <taxon>Caulobacteraceae</taxon>
        <taxon>Phenylobacterium</taxon>
    </lineage>
</organism>
<sequence length="330" mass="34955">MAGAVATTLIALAVLAGGWVIWNYGGPGPRAREGEVTTVVLERGSGLAAIAGQLKDAGVIRSQALFVVAAKLTGAASSLKAGEYEVRSAASMGRILADIRAGRVVRHMITVPEGWTSEMAAEAVNAQPVLVGTAVAPPEGSLLPDTYQVQRGDDRSAVIARMRRAQEQLLAQLWPNRQMGLPFTTQQEALTLASIVEKETAVPAERPRIAAVYINRLRQGMPLQSDPTVIYGVSKGRALGRGITRSELDTPTPYNTYRVPGLPPTPIANPGRAAIEAVLNPPSTNELYFVASGDGGHAFAATYEQHQRNVARWRAIERQQAAAAAPAAGR</sequence>
<dbReference type="OrthoDB" id="9814591at2"/>
<evidence type="ECO:0000256" key="6">
    <source>
        <dbReference type="ARBA" id="ARBA00023316"/>
    </source>
</evidence>
<keyword evidence="2 7" id="KW-0812">Transmembrane</keyword>
<dbReference type="EMBL" id="QFYR01000005">
    <property type="protein sequence ID" value="RAK50851.1"/>
    <property type="molecule type" value="Genomic_DNA"/>
</dbReference>
<evidence type="ECO:0000313" key="9">
    <source>
        <dbReference type="Proteomes" id="UP000249725"/>
    </source>
</evidence>
<evidence type="ECO:0000256" key="3">
    <source>
        <dbReference type="ARBA" id="ARBA00022989"/>
    </source>
</evidence>
<protein>
    <recommendedName>
        <fullName evidence="7">Endolytic murein transglycosylase</fullName>
        <ecNumber evidence="7">4.2.2.29</ecNumber>
    </recommendedName>
    <alternativeName>
        <fullName evidence="7">Peptidoglycan lytic transglycosylase</fullName>
    </alternativeName>
    <alternativeName>
        <fullName evidence="7">Peptidoglycan polymerization terminase</fullName>
    </alternativeName>
</protein>
<dbReference type="InterPro" id="IPR003770">
    <property type="entry name" value="MLTG-like"/>
</dbReference>
<accession>A0A328A8J3</accession>
<dbReference type="GO" id="GO:0009252">
    <property type="term" value="P:peptidoglycan biosynthetic process"/>
    <property type="evidence" value="ECO:0007669"/>
    <property type="project" value="UniProtKB-UniRule"/>
</dbReference>
<keyword evidence="3 7" id="KW-1133">Transmembrane helix</keyword>
<keyword evidence="4 7" id="KW-0472">Membrane</keyword>
<keyword evidence="9" id="KW-1185">Reference proteome</keyword>
<dbReference type="PANTHER" id="PTHR30518">
    <property type="entry name" value="ENDOLYTIC MUREIN TRANSGLYCOSYLASE"/>
    <property type="match status" value="1"/>
</dbReference>
<dbReference type="GO" id="GO:0071555">
    <property type="term" value="P:cell wall organization"/>
    <property type="evidence" value="ECO:0007669"/>
    <property type="project" value="UniProtKB-KW"/>
</dbReference>
<evidence type="ECO:0000256" key="4">
    <source>
        <dbReference type="ARBA" id="ARBA00023136"/>
    </source>
</evidence>
<keyword evidence="7" id="KW-0997">Cell inner membrane</keyword>
<keyword evidence="6 7" id="KW-0961">Cell wall biogenesis/degradation</keyword>
<comment type="caution">
    <text evidence="8">The sequence shown here is derived from an EMBL/GenBank/DDBJ whole genome shotgun (WGS) entry which is preliminary data.</text>
</comment>
<dbReference type="GO" id="GO:0005886">
    <property type="term" value="C:plasma membrane"/>
    <property type="evidence" value="ECO:0007669"/>
    <property type="project" value="UniProtKB-UniRule"/>
</dbReference>
<feature type="site" description="Important for catalytic activity" evidence="7">
    <location>
        <position position="199"/>
    </location>
</feature>
<dbReference type="PANTHER" id="PTHR30518:SF2">
    <property type="entry name" value="ENDOLYTIC MUREIN TRANSGLYCOSYLASE"/>
    <property type="match status" value="1"/>
</dbReference>
<evidence type="ECO:0000256" key="2">
    <source>
        <dbReference type="ARBA" id="ARBA00022692"/>
    </source>
</evidence>
<evidence type="ECO:0000313" key="8">
    <source>
        <dbReference type="EMBL" id="RAK50851.1"/>
    </source>
</evidence>
<comment type="function">
    <text evidence="7">Functions as a peptidoglycan terminase that cleaves nascent peptidoglycan strands endolytically to terminate their elongation.</text>
</comment>
<dbReference type="HAMAP" id="MF_02065">
    <property type="entry name" value="MltG"/>
    <property type="match status" value="1"/>
</dbReference>
<dbReference type="Gene3D" id="3.30.160.60">
    <property type="entry name" value="Classic Zinc Finger"/>
    <property type="match status" value="1"/>
</dbReference>
<evidence type="ECO:0000256" key="7">
    <source>
        <dbReference type="HAMAP-Rule" id="MF_02065"/>
    </source>
</evidence>
<evidence type="ECO:0000256" key="5">
    <source>
        <dbReference type="ARBA" id="ARBA00023239"/>
    </source>
</evidence>
<dbReference type="Gene3D" id="3.30.1490.480">
    <property type="entry name" value="Endolytic murein transglycosylase"/>
    <property type="match status" value="1"/>
</dbReference>
<gene>
    <name evidence="7 8" type="primary">mltG</name>
    <name evidence="8" type="ORF">DJ018_16900</name>
</gene>
<dbReference type="EC" id="4.2.2.29" evidence="7"/>
<comment type="similarity">
    <text evidence="7">Belongs to the transglycosylase MltG family.</text>
</comment>
<keyword evidence="1 7" id="KW-1003">Cell membrane</keyword>
<dbReference type="GO" id="GO:0008932">
    <property type="term" value="F:lytic endotransglycosylase activity"/>
    <property type="evidence" value="ECO:0007669"/>
    <property type="project" value="UniProtKB-UniRule"/>
</dbReference>
<name>A0A328A8J3_9CAUL</name>
<dbReference type="Pfam" id="PF02618">
    <property type="entry name" value="YceG"/>
    <property type="match status" value="1"/>
</dbReference>
<comment type="catalytic activity">
    <reaction evidence="7">
        <text>a peptidoglycan chain = a peptidoglycan chain with N-acetyl-1,6-anhydromuramyl-[peptide] at the reducing end + a peptidoglycan chain with N-acetylglucosamine at the non-reducing end.</text>
        <dbReference type="EC" id="4.2.2.29"/>
    </reaction>
</comment>
<dbReference type="AlphaFoldDB" id="A0A328A8J3"/>
<dbReference type="NCBIfam" id="TIGR00247">
    <property type="entry name" value="endolytic transglycosylase MltG"/>
    <property type="match status" value="1"/>
</dbReference>
<reference evidence="9" key="1">
    <citation type="submission" date="2018-05" db="EMBL/GenBank/DDBJ databases">
        <authorList>
            <person name="Li X."/>
        </authorList>
    </citation>
    <scope>NUCLEOTIDE SEQUENCE [LARGE SCALE GENOMIC DNA]</scope>
    <source>
        <strain evidence="9">YIM 73061</strain>
    </source>
</reference>
<dbReference type="Proteomes" id="UP000249725">
    <property type="component" value="Unassembled WGS sequence"/>
</dbReference>
<dbReference type="CDD" id="cd08010">
    <property type="entry name" value="MltG_like"/>
    <property type="match status" value="1"/>
</dbReference>
<evidence type="ECO:0000256" key="1">
    <source>
        <dbReference type="ARBA" id="ARBA00022475"/>
    </source>
</evidence>
<proteinExistence type="inferred from homology"/>